<evidence type="ECO:0000256" key="4">
    <source>
        <dbReference type="ARBA" id="ARBA00022692"/>
    </source>
</evidence>
<keyword evidence="3" id="KW-1003">Cell membrane</keyword>
<dbReference type="GO" id="GO:0005886">
    <property type="term" value="C:plasma membrane"/>
    <property type="evidence" value="ECO:0007669"/>
    <property type="project" value="UniProtKB-SubCell"/>
</dbReference>
<feature type="domain" description="Mechanosensitive ion channel MscS" evidence="9">
    <location>
        <begin position="357"/>
        <end position="419"/>
    </location>
</feature>
<comment type="similarity">
    <text evidence="2 7">Belongs to the MscS (TC 1.A.23) family.</text>
</comment>
<name>A0A845HNX8_9BURK</name>
<gene>
    <name evidence="11" type="ORF">GTP81_17635</name>
</gene>
<keyword evidence="7" id="KW-0406">Ion transport</keyword>
<dbReference type="InterPro" id="IPR011066">
    <property type="entry name" value="MscS_channel_C_sf"/>
</dbReference>
<evidence type="ECO:0000256" key="2">
    <source>
        <dbReference type="ARBA" id="ARBA00008017"/>
    </source>
</evidence>
<dbReference type="InterPro" id="IPR049278">
    <property type="entry name" value="MS_channel_C"/>
</dbReference>
<dbReference type="RefSeq" id="WP_161091113.1">
    <property type="nucleotide sequence ID" value="NZ_WWCV01000031.1"/>
</dbReference>
<dbReference type="SUPFAM" id="SSF50182">
    <property type="entry name" value="Sm-like ribonucleoproteins"/>
    <property type="match status" value="1"/>
</dbReference>
<keyword evidence="12" id="KW-1185">Reference proteome</keyword>
<evidence type="ECO:0000256" key="3">
    <source>
        <dbReference type="ARBA" id="ARBA00022475"/>
    </source>
</evidence>
<proteinExistence type="inferred from homology"/>
<evidence type="ECO:0000256" key="7">
    <source>
        <dbReference type="RuleBase" id="RU369025"/>
    </source>
</evidence>
<reference evidence="11 12" key="1">
    <citation type="submission" date="2019-12" db="EMBL/GenBank/DDBJ databases">
        <title>Novel species isolated from a subtropical stream in China.</title>
        <authorList>
            <person name="Lu H."/>
        </authorList>
    </citation>
    <scope>NUCLEOTIDE SEQUENCE [LARGE SCALE GENOMIC DNA]</scope>
    <source>
        <strain evidence="11 12">FT107W</strain>
    </source>
</reference>
<keyword evidence="6 7" id="KW-0472">Membrane</keyword>
<dbReference type="Pfam" id="PF21082">
    <property type="entry name" value="MS_channel_3rd"/>
    <property type="match status" value="1"/>
</dbReference>
<dbReference type="PANTHER" id="PTHR30221:SF18">
    <property type="entry name" value="SLL0590 PROTEIN"/>
    <property type="match status" value="1"/>
</dbReference>
<dbReference type="Gene3D" id="2.30.30.60">
    <property type="match status" value="1"/>
</dbReference>
<comment type="caution">
    <text evidence="11">The sequence shown here is derived from an EMBL/GenBank/DDBJ whole genome shotgun (WGS) entry which is preliminary data.</text>
</comment>
<feature type="signal peptide" evidence="8">
    <location>
        <begin position="1"/>
        <end position="22"/>
    </location>
</feature>
<evidence type="ECO:0000256" key="1">
    <source>
        <dbReference type="ARBA" id="ARBA00004651"/>
    </source>
</evidence>
<dbReference type="Proteomes" id="UP000484875">
    <property type="component" value="Unassembled WGS sequence"/>
</dbReference>
<keyword evidence="5 7" id="KW-1133">Transmembrane helix</keyword>
<feature type="transmembrane region" description="Helical" evidence="7">
    <location>
        <begin position="333"/>
        <end position="366"/>
    </location>
</feature>
<evidence type="ECO:0000313" key="12">
    <source>
        <dbReference type="Proteomes" id="UP000484875"/>
    </source>
</evidence>
<evidence type="ECO:0000256" key="8">
    <source>
        <dbReference type="SAM" id="SignalP"/>
    </source>
</evidence>
<keyword evidence="7" id="KW-0813">Transport</keyword>
<comment type="subcellular location">
    <subcellularLocation>
        <location evidence="7">Cell inner membrane</location>
        <topology evidence="7">Multi-pass membrane protein</topology>
    </subcellularLocation>
    <subcellularLocation>
        <location evidence="1">Cell membrane</location>
        <topology evidence="1">Multi-pass membrane protein</topology>
    </subcellularLocation>
</comment>
<evidence type="ECO:0000256" key="6">
    <source>
        <dbReference type="ARBA" id="ARBA00023136"/>
    </source>
</evidence>
<keyword evidence="7" id="KW-0407">Ion channel</keyword>
<evidence type="ECO:0000259" key="10">
    <source>
        <dbReference type="Pfam" id="PF21082"/>
    </source>
</evidence>
<dbReference type="Pfam" id="PF00924">
    <property type="entry name" value="MS_channel_2nd"/>
    <property type="match status" value="1"/>
</dbReference>
<dbReference type="AlphaFoldDB" id="A0A845HNX8"/>
<dbReference type="EMBL" id="WWCV01000031">
    <property type="protein sequence ID" value="MYN18574.1"/>
    <property type="molecule type" value="Genomic_DNA"/>
</dbReference>
<feature type="domain" description="Mechanosensitive ion channel MscS C-terminal" evidence="10">
    <location>
        <begin position="429"/>
        <end position="513"/>
    </location>
</feature>
<feature type="transmembrane region" description="Helical" evidence="7">
    <location>
        <begin position="310"/>
        <end position="327"/>
    </location>
</feature>
<evidence type="ECO:0000259" key="9">
    <source>
        <dbReference type="Pfam" id="PF00924"/>
    </source>
</evidence>
<evidence type="ECO:0000256" key="5">
    <source>
        <dbReference type="ARBA" id="ARBA00022989"/>
    </source>
</evidence>
<dbReference type="SUPFAM" id="SSF82689">
    <property type="entry name" value="Mechanosensitive channel protein MscS (YggB), C-terminal domain"/>
    <property type="match status" value="1"/>
</dbReference>
<dbReference type="GO" id="GO:0008381">
    <property type="term" value="F:mechanosensitive monoatomic ion channel activity"/>
    <property type="evidence" value="ECO:0007669"/>
    <property type="project" value="InterPro"/>
</dbReference>
<dbReference type="Gene3D" id="3.30.70.100">
    <property type="match status" value="1"/>
</dbReference>
<dbReference type="InterPro" id="IPR023408">
    <property type="entry name" value="MscS_beta-dom_sf"/>
</dbReference>
<keyword evidence="8" id="KW-0732">Signal</keyword>
<comment type="function">
    <text evidence="7">Mechanosensitive channel that participates in the regulation of osmotic pressure changes within the cell, opening in response to stretch forces in the membrane lipid bilayer, without the need for other proteins. Contributes to normal resistance to hypoosmotic shock. Forms an ion channel of 1.0 nanosiemens conductance with a slight preference for anions.</text>
</comment>
<dbReference type="PANTHER" id="PTHR30221">
    <property type="entry name" value="SMALL-CONDUCTANCE MECHANOSENSITIVE CHANNEL"/>
    <property type="match status" value="1"/>
</dbReference>
<sequence>MTVLRRLLFASLLMMLHCFATAADTLPSPQAPAPAAAPAQAKLVFANRTIFVFRSVLTGYPPEERADGARKRLEATLARNGPQLPGTRAIAEGTQVMLDGALLFLVTPADINPLAGDTTDSVAADSAAILGKALLERREQASPRYLLIAAALCAAATLAYGLILHGLRLMHRWVGKRSTQAISRRLGQVRLKNVRVLDAEHYVAFMRQLVNLLIWGLRLMATYLWLAFVMGKIPYSRSWGERLQDYLIDVIAGVAQGVIDALPGLVLVAVIAAIARLVMLTAGSVFQRVESGELQIAWLDHDTAMPTRRIFNVVIWLFALAMAYPYLPGAHTAAFQGVSVLVGLMVSIGASSIVGQGASGLILMYARSLRKGEYVRIGESEGTVVELGMFETRLRTGLGEEITMPNAWVLSNTTKNYSRAHAGTGFVLDTTVTIGYDTPWRQVHAMLELAAARTEDIAATPKPYVMQIGLSDFYVEYRLVAYATVETPRRRAEVLNQLHQHIVDVFNEFGVQITSPHFTQEPVTQHVIPKENWHPAPAVAPIDLARDQQQ</sequence>
<comment type="caution">
    <text evidence="7">Lacks conserved residue(s) required for the propagation of feature annotation.</text>
</comment>
<dbReference type="InterPro" id="IPR010920">
    <property type="entry name" value="LSM_dom_sf"/>
</dbReference>
<organism evidence="11 12">
    <name type="scientific">Duganella vulcania</name>
    <dbReference type="NCBI Taxonomy" id="2692166"/>
    <lineage>
        <taxon>Bacteria</taxon>
        <taxon>Pseudomonadati</taxon>
        <taxon>Pseudomonadota</taxon>
        <taxon>Betaproteobacteria</taxon>
        <taxon>Burkholderiales</taxon>
        <taxon>Oxalobacteraceae</taxon>
        <taxon>Telluria group</taxon>
        <taxon>Duganella</taxon>
    </lineage>
</organism>
<feature type="transmembrane region" description="Helical" evidence="7">
    <location>
        <begin position="250"/>
        <end position="278"/>
    </location>
</feature>
<feature type="transmembrane region" description="Helical" evidence="7">
    <location>
        <begin position="145"/>
        <end position="167"/>
    </location>
</feature>
<protein>
    <recommendedName>
        <fullName evidence="7">Small-conductance mechanosensitive channel</fullName>
    </recommendedName>
</protein>
<dbReference type="InterPro" id="IPR006685">
    <property type="entry name" value="MscS_channel_2nd"/>
</dbReference>
<comment type="subunit">
    <text evidence="7">Homoheptamer.</text>
</comment>
<dbReference type="InterPro" id="IPR045275">
    <property type="entry name" value="MscS_archaea/bacteria_type"/>
</dbReference>
<keyword evidence="4 7" id="KW-0812">Transmembrane</keyword>
<accession>A0A845HNX8</accession>
<keyword evidence="7" id="KW-0997">Cell inner membrane</keyword>
<feature type="chain" id="PRO_5032816902" description="Small-conductance mechanosensitive channel" evidence="8">
    <location>
        <begin position="23"/>
        <end position="550"/>
    </location>
</feature>
<feature type="transmembrane region" description="Helical" evidence="7">
    <location>
        <begin position="209"/>
        <end position="230"/>
    </location>
</feature>
<evidence type="ECO:0000313" key="11">
    <source>
        <dbReference type="EMBL" id="MYN18574.1"/>
    </source>
</evidence>